<evidence type="ECO:0000313" key="8">
    <source>
        <dbReference type="EMBL" id="UUP16080.1"/>
    </source>
</evidence>
<keyword evidence="5" id="KW-0430">Lectin</keyword>
<keyword evidence="4" id="KW-0472">Membrane</keyword>
<gene>
    <name evidence="8" type="ORF">NTH_00521</name>
</gene>
<comment type="subcellular location">
    <subcellularLocation>
        <location evidence="1">Membrane</location>
        <topology evidence="1">Single-pass membrane protein</topology>
    </subcellularLocation>
</comment>
<evidence type="ECO:0000256" key="4">
    <source>
        <dbReference type="ARBA" id="ARBA00022475"/>
    </source>
</evidence>
<keyword evidence="4" id="KW-1003">Cell membrane</keyword>
<dbReference type="InterPro" id="IPR012413">
    <property type="entry name" value="BA14K"/>
</dbReference>
<evidence type="ECO:0000256" key="1">
    <source>
        <dbReference type="ARBA" id="ARBA00004167"/>
    </source>
</evidence>
<feature type="signal peptide" evidence="7">
    <location>
        <begin position="1"/>
        <end position="23"/>
    </location>
</feature>
<feature type="chain" id="PRO_5046368483" description="Lectin-like protein BA14k" evidence="7">
    <location>
        <begin position="24"/>
        <end position="187"/>
    </location>
</feature>
<comment type="function">
    <text evidence="6">Has immunoglobulin-binding and hemagglutination properties, and can bind to mannose. Essential for virulence. May be involved in LPS biosynthesis or polysaccharide transport.</text>
</comment>
<dbReference type="EMBL" id="CP030941">
    <property type="protein sequence ID" value="UUP16080.1"/>
    <property type="molecule type" value="Genomic_DNA"/>
</dbReference>
<evidence type="ECO:0000256" key="7">
    <source>
        <dbReference type="SAM" id="SignalP"/>
    </source>
</evidence>
<evidence type="ECO:0000313" key="9">
    <source>
        <dbReference type="Proteomes" id="UP001342418"/>
    </source>
</evidence>
<proteinExistence type="inferred from homology"/>
<comment type="similarity">
    <text evidence="2">Belongs to the BA14k family.</text>
</comment>
<dbReference type="Pfam" id="PF07886">
    <property type="entry name" value="BA14K"/>
    <property type="match status" value="1"/>
</dbReference>
<evidence type="ECO:0000256" key="3">
    <source>
        <dbReference type="ARBA" id="ARBA00020552"/>
    </source>
</evidence>
<evidence type="ECO:0000256" key="2">
    <source>
        <dbReference type="ARBA" id="ARBA00010270"/>
    </source>
</evidence>
<dbReference type="Proteomes" id="UP001342418">
    <property type="component" value="Chromosome"/>
</dbReference>
<reference evidence="8 9" key="1">
    <citation type="submission" date="2018-07" db="EMBL/GenBank/DDBJ databases">
        <title>Genome sequence of Nitratireductor thuwali#1536.</title>
        <authorList>
            <person name="Michoud G."/>
            <person name="Merlino G."/>
            <person name="Sefrji F.O."/>
            <person name="Daffonchio D."/>
        </authorList>
    </citation>
    <scope>NUCLEOTIDE SEQUENCE [LARGE SCALE GENOMIC DNA]</scope>
    <source>
        <strain evidence="9">Nit1536</strain>
    </source>
</reference>
<sequence length="187" mass="22264">MFLFPKVIVSLLLACMTGTGVRAEVFSIRAPVTVPHEAAVARISDHGPRMRHSGGGFSIELRSGTHPHLQRWRWQRYRPYWDTPHYRSYKTHRFDLSDSLYNDFKDWQRPGYRYHRQRGWPDRAPYYNGRRFLFEVVPERPAARPGHGQRAAHLAWCRDRYRSYRAADNTFQPYKGPRRKCRSPYGR</sequence>
<accession>A0ABY5MDF1</accession>
<organism evidence="8 9">
    <name type="scientific">Nitratireductor thuwali</name>
    <dbReference type="NCBI Taxonomy" id="2267699"/>
    <lineage>
        <taxon>Bacteria</taxon>
        <taxon>Pseudomonadati</taxon>
        <taxon>Pseudomonadota</taxon>
        <taxon>Alphaproteobacteria</taxon>
        <taxon>Hyphomicrobiales</taxon>
        <taxon>Phyllobacteriaceae</taxon>
        <taxon>Nitratireductor</taxon>
    </lineage>
</organism>
<protein>
    <recommendedName>
        <fullName evidence="3">Lectin-like protein BA14k</fullName>
    </recommendedName>
</protein>
<name>A0ABY5MDF1_9HYPH</name>
<keyword evidence="7" id="KW-0732">Signal</keyword>
<keyword evidence="9" id="KW-1185">Reference proteome</keyword>
<evidence type="ECO:0000256" key="6">
    <source>
        <dbReference type="ARBA" id="ARBA00025321"/>
    </source>
</evidence>
<evidence type="ECO:0000256" key="5">
    <source>
        <dbReference type="ARBA" id="ARBA00022734"/>
    </source>
</evidence>
<dbReference type="RefSeq" id="WP_338528531.1">
    <property type="nucleotide sequence ID" value="NZ_CP030941.1"/>
</dbReference>